<dbReference type="InterPro" id="IPR050307">
    <property type="entry name" value="Sterol_Desaturase_Related"/>
</dbReference>
<evidence type="ECO:0000259" key="6">
    <source>
        <dbReference type="Pfam" id="PF04116"/>
    </source>
</evidence>
<dbReference type="GO" id="GO:0008610">
    <property type="term" value="P:lipid biosynthetic process"/>
    <property type="evidence" value="ECO:0007669"/>
    <property type="project" value="InterPro"/>
</dbReference>
<feature type="domain" description="Fatty acid hydroxylase" evidence="6">
    <location>
        <begin position="77"/>
        <end position="205"/>
    </location>
</feature>
<keyword evidence="3 5" id="KW-1133">Transmembrane helix</keyword>
<evidence type="ECO:0000256" key="1">
    <source>
        <dbReference type="ARBA" id="ARBA00004370"/>
    </source>
</evidence>
<sequence length="223" mass="26859">MREGQGLEYKFDTHPEMEKNKLFSFNNHIYDNMFWSIVSGLPIWVGFEVLLLWSFASGSIEIYQFSDGWIWFCLWFPLMQIWQSFHFYWWHRVLHIPLFYKLFHAVHHRNVNPGPWAGFSMHPVEHILFMSSLLIHFVIPSHPLHVLYHLYWLVLGTVSTHSGYEMIWLKEKNLLTVGSFFHHIHHRYFNCNYGNPEIPIDLWFGSYHDGSEVATRKLREKFS</sequence>
<organism evidence="7">
    <name type="scientific">marine metagenome</name>
    <dbReference type="NCBI Taxonomy" id="408172"/>
    <lineage>
        <taxon>unclassified sequences</taxon>
        <taxon>metagenomes</taxon>
        <taxon>ecological metagenomes</taxon>
    </lineage>
</organism>
<dbReference type="PANTHER" id="PTHR11863">
    <property type="entry name" value="STEROL DESATURASE"/>
    <property type="match status" value="1"/>
</dbReference>
<proteinExistence type="predicted"/>
<evidence type="ECO:0000313" key="7">
    <source>
        <dbReference type="EMBL" id="SVA45755.1"/>
    </source>
</evidence>
<protein>
    <recommendedName>
        <fullName evidence="6">Fatty acid hydroxylase domain-containing protein</fullName>
    </recommendedName>
</protein>
<dbReference type="Pfam" id="PF04116">
    <property type="entry name" value="FA_hydroxylase"/>
    <property type="match status" value="1"/>
</dbReference>
<reference evidence="7" key="1">
    <citation type="submission" date="2018-05" db="EMBL/GenBank/DDBJ databases">
        <authorList>
            <person name="Lanie J.A."/>
            <person name="Ng W.-L."/>
            <person name="Kazmierczak K.M."/>
            <person name="Andrzejewski T.M."/>
            <person name="Davidsen T.M."/>
            <person name="Wayne K.J."/>
            <person name="Tettelin H."/>
            <person name="Glass J.I."/>
            <person name="Rusch D."/>
            <person name="Podicherti R."/>
            <person name="Tsui H.-C.T."/>
            <person name="Winkler M.E."/>
        </authorList>
    </citation>
    <scope>NUCLEOTIDE SEQUENCE</scope>
</reference>
<dbReference type="GO" id="GO:0016020">
    <property type="term" value="C:membrane"/>
    <property type="evidence" value="ECO:0007669"/>
    <property type="project" value="UniProtKB-SubCell"/>
</dbReference>
<comment type="subcellular location">
    <subcellularLocation>
        <location evidence="1">Membrane</location>
    </subcellularLocation>
</comment>
<name>A0A381VZN8_9ZZZZ</name>
<keyword evidence="4 5" id="KW-0472">Membrane</keyword>
<feature type="transmembrane region" description="Helical" evidence="5">
    <location>
        <begin position="33"/>
        <end position="56"/>
    </location>
</feature>
<dbReference type="GO" id="GO:0005506">
    <property type="term" value="F:iron ion binding"/>
    <property type="evidence" value="ECO:0007669"/>
    <property type="project" value="InterPro"/>
</dbReference>
<dbReference type="EMBL" id="UINC01010268">
    <property type="protein sequence ID" value="SVA45755.1"/>
    <property type="molecule type" value="Genomic_DNA"/>
</dbReference>
<accession>A0A381VZN8</accession>
<evidence type="ECO:0000256" key="2">
    <source>
        <dbReference type="ARBA" id="ARBA00022692"/>
    </source>
</evidence>
<dbReference type="AlphaFoldDB" id="A0A381VZN8"/>
<feature type="transmembrane region" description="Helical" evidence="5">
    <location>
        <begin position="68"/>
        <end position="90"/>
    </location>
</feature>
<dbReference type="GO" id="GO:0016491">
    <property type="term" value="F:oxidoreductase activity"/>
    <property type="evidence" value="ECO:0007669"/>
    <property type="project" value="InterPro"/>
</dbReference>
<evidence type="ECO:0000256" key="4">
    <source>
        <dbReference type="ARBA" id="ARBA00023136"/>
    </source>
</evidence>
<evidence type="ECO:0000256" key="5">
    <source>
        <dbReference type="SAM" id="Phobius"/>
    </source>
</evidence>
<gene>
    <name evidence="7" type="ORF">METZ01_LOCUS98609</name>
</gene>
<dbReference type="InterPro" id="IPR006694">
    <property type="entry name" value="Fatty_acid_hydroxylase"/>
</dbReference>
<keyword evidence="2 5" id="KW-0812">Transmembrane</keyword>
<evidence type="ECO:0000256" key="3">
    <source>
        <dbReference type="ARBA" id="ARBA00022989"/>
    </source>
</evidence>